<sequence>MKCINLKKEDQVLELEEEGKQQFLVYCSYCHIPRLRHVDFEFYIKKFPENKVLAIELEKCMNNNVHLDSKVRDLGGDSITLNLNAIAAYLLKKDKTNILH</sequence>
<dbReference type="KEGG" id="sgn:SGRA_0659"/>
<evidence type="ECO:0000313" key="1">
    <source>
        <dbReference type="EMBL" id="AFC23398.1"/>
    </source>
</evidence>
<dbReference type="Proteomes" id="UP000007519">
    <property type="component" value="Chromosome"/>
</dbReference>
<accession>H6L0G8</accession>
<reference evidence="1 2" key="1">
    <citation type="journal article" date="2012" name="Stand. Genomic Sci.">
        <title>Complete genome sequencing and analysis of Saprospira grandis str. Lewin, a predatory marine bacterium.</title>
        <authorList>
            <person name="Saw J.H."/>
            <person name="Yuryev A."/>
            <person name="Kanbe M."/>
            <person name="Hou S."/>
            <person name="Young A.G."/>
            <person name="Aizawa S."/>
            <person name="Alam M."/>
        </authorList>
    </citation>
    <scope>NUCLEOTIDE SEQUENCE [LARGE SCALE GENOMIC DNA]</scope>
    <source>
        <strain evidence="1 2">Lewin</strain>
    </source>
</reference>
<organism evidence="1 2">
    <name type="scientific">Saprospira grandis (strain Lewin)</name>
    <dbReference type="NCBI Taxonomy" id="984262"/>
    <lineage>
        <taxon>Bacteria</taxon>
        <taxon>Pseudomonadati</taxon>
        <taxon>Bacteroidota</taxon>
        <taxon>Saprospiria</taxon>
        <taxon>Saprospirales</taxon>
        <taxon>Saprospiraceae</taxon>
        <taxon>Saprospira</taxon>
    </lineage>
</organism>
<protein>
    <submittedName>
        <fullName evidence="1">Uncharacterized protein</fullName>
    </submittedName>
</protein>
<keyword evidence="2" id="KW-1185">Reference proteome</keyword>
<dbReference type="STRING" id="984262.SGRA_0659"/>
<evidence type="ECO:0000313" key="2">
    <source>
        <dbReference type="Proteomes" id="UP000007519"/>
    </source>
</evidence>
<dbReference type="HOGENOM" id="CLU_2304048_0_0_10"/>
<proteinExistence type="predicted"/>
<name>H6L0G8_SAPGL</name>
<dbReference type="AlphaFoldDB" id="H6L0G8"/>
<gene>
    <name evidence="1" type="ordered locus">SGRA_0659</name>
</gene>
<dbReference type="EMBL" id="CP002831">
    <property type="protein sequence ID" value="AFC23398.1"/>
    <property type="molecule type" value="Genomic_DNA"/>
</dbReference>